<keyword evidence="3" id="KW-1185">Reference proteome</keyword>
<sequence length="122" mass="12639">MIKTIGRLALIAAAVGATGCASILNDETQLVNVSASNGRDIQGTIDGVPFKGPGPVPFKRAKGSRIVTAETEGCAKVTAVEGTVDPKFFINILSGGVFGSSTDYGTEKMWKYADNVIVSCAQ</sequence>
<dbReference type="PROSITE" id="PS51257">
    <property type="entry name" value="PROKAR_LIPOPROTEIN"/>
    <property type="match status" value="1"/>
</dbReference>
<reference evidence="2 3" key="1">
    <citation type="submission" date="2020-08" db="EMBL/GenBank/DDBJ databases">
        <title>Aquariorum lacteus gen. nov., sp. nov., a new member of the family Comamonadaceae, isolated from freshwater aquarium.</title>
        <authorList>
            <person name="Chun S.-J."/>
        </authorList>
    </citation>
    <scope>NUCLEOTIDE SEQUENCE [LARGE SCALE GENOMIC DNA]</scope>
    <source>
        <strain evidence="2 3">SJAQ100</strain>
    </source>
</reference>
<protein>
    <submittedName>
        <fullName evidence="2">Adenosine deaminase</fullName>
    </submittedName>
</protein>
<dbReference type="AlphaFoldDB" id="A0A839HT24"/>
<dbReference type="RefSeq" id="WP_182665156.1">
    <property type="nucleotide sequence ID" value="NZ_JACIVI010000005.1"/>
</dbReference>
<proteinExistence type="predicted"/>
<keyword evidence="1" id="KW-0732">Signal</keyword>
<organism evidence="2 3">
    <name type="scientific">Aquariibacter albus</name>
    <dbReference type="NCBI Taxonomy" id="2759899"/>
    <lineage>
        <taxon>Bacteria</taxon>
        <taxon>Pseudomonadati</taxon>
        <taxon>Pseudomonadota</taxon>
        <taxon>Betaproteobacteria</taxon>
        <taxon>Burkholderiales</taxon>
        <taxon>Sphaerotilaceae</taxon>
        <taxon>Aquariibacter</taxon>
    </lineage>
</organism>
<name>A0A839HT24_9BURK</name>
<accession>A0A839HT24</accession>
<comment type="caution">
    <text evidence="2">The sequence shown here is derived from an EMBL/GenBank/DDBJ whole genome shotgun (WGS) entry which is preliminary data.</text>
</comment>
<evidence type="ECO:0000313" key="3">
    <source>
        <dbReference type="Proteomes" id="UP000586093"/>
    </source>
</evidence>
<feature type="chain" id="PRO_5032672647" evidence="1">
    <location>
        <begin position="20"/>
        <end position="122"/>
    </location>
</feature>
<feature type="signal peptide" evidence="1">
    <location>
        <begin position="1"/>
        <end position="19"/>
    </location>
</feature>
<gene>
    <name evidence="2" type="ORF">H4F90_12655</name>
</gene>
<dbReference type="EMBL" id="JACIVI010000005">
    <property type="protein sequence ID" value="MBB1162828.1"/>
    <property type="molecule type" value="Genomic_DNA"/>
</dbReference>
<evidence type="ECO:0000256" key="1">
    <source>
        <dbReference type="SAM" id="SignalP"/>
    </source>
</evidence>
<dbReference type="Proteomes" id="UP000586093">
    <property type="component" value="Unassembled WGS sequence"/>
</dbReference>
<evidence type="ECO:0000313" key="2">
    <source>
        <dbReference type="EMBL" id="MBB1162828.1"/>
    </source>
</evidence>